<dbReference type="GeneID" id="34525424"/>
<dbReference type="GO" id="GO:0034982">
    <property type="term" value="P:mitochondrial protein processing"/>
    <property type="evidence" value="ECO:0007669"/>
    <property type="project" value="TreeGrafter"/>
</dbReference>
<dbReference type="InterPro" id="IPR051156">
    <property type="entry name" value="Mito/Outer_Membr_Metalloprot"/>
</dbReference>
<dbReference type="AlphaFoldDB" id="J7S598"/>
<organism evidence="8 9">
    <name type="scientific">Huiozyma naganishii (strain ATCC MYA-139 / BCRC 22969 / CBS 8797 / KCTC 17520 / NBRC 10181 / NCYC 3082 / Yp74L-3)</name>
    <name type="common">Yeast</name>
    <name type="synonym">Kazachstania naganishii</name>
    <dbReference type="NCBI Taxonomy" id="1071383"/>
    <lineage>
        <taxon>Eukaryota</taxon>
        <taxon>Fungi</taxon>
        <taxon>Dikarya</taxon>
        <taxon>Ascomycota</taxon>
        <taxon>Saccharomycotina</taxon>
        <taxon>Saccharomycetes</taxon>
        <taxon>Saccharomycetales</taxon>
        <taxon>Saccharomycetaceae</taxon>
        <taxon>Huiozyma</taxon>
    </lineage>
</organism>
<reference evidence="9" key="2">
    <citation type="submission" date="2012-08" db="EMBL/GenBank/DDBJ databases">
        <title>Genome sequence of Kazachstania naganishii.</title>
        <authorList>
            <person name="Gordon J.L."/>
            <person name="Armisen D."/>
            <person name="Proux-Wera E."/>
            <person name="OhEigeartaigh S.S."/>
            <person name="Byrne K.P."/>
            <person name="Wolfe K.H."/>
        </authorList>
    </citation>
    <scope>NUCLEOTIDE SEQUENCE [LARGE SCALE GENOMIC DNA]</scope>
    <source>
        <strain evidence="9">ATCC MYA-139 / BCRC 22969 / CBS 8797 / CCRC 22969 / KCTC 17520 / NBRC 10181 / NCYC 3082</strain>
    </source>
</reference>
<dbReference type="eggNOG" id="KOG2661">
    <property type="taxonomic scope" value="Eukaryota"/>
</dbReference>
<comment type="similarity">
    <text evidence="6">Belongs to the peptidase M48 family.</text>
</comment>
<evidence type="ECO:0000256" key="4">
    <source>
        <dbReference type="ARBA" id="ARBA00022833"/>
    </source>
</evidence>
<evidence type="ECO:0000256" key="3">
    <source>
        <dbReference type="ARBA" id="ARBA00022801"/>
    </source>
</evidence>
<dbReference type="OMA" id="RFNCYSE"/>
<keyword evidence="5 6" id="KW-0482">Metalloprotease</keyword>
<keyword evidence="4 6" id="KW-0862">Zinc</keyword>
<accession>J7S598</accession>
<protein>
    <recommendedName>
        <fullName evidence="7">Peptidase M48 domain-containing protein</fullName>
    </recommendedName>
</protein>
<keyword evidence="3 6" id="KW-0378">Hydrolase</keyword>
<name>J7S598_HUIN7</name>
<dbReference type="Gene3D" id="3.30.2010.10">
    <property type="entry name" value="Metalloproteases ('zincins'), catalytic domain"/>
    <property type="match status" value="1"/>
</dbReference>
<evidence type="ECO:0000313" key="9">
    <source>
        <dbReference type="Proteomes" id="UP000006310"/>
    </source>
</evidence>
<evidence type="ECO:0000259" key="7">
    <source>
        <dbReference type="Pfam" id="PF01435"/>
    </source>
</evidence>
<dbReference type="KEGG" id="kng:KNAG_0C06510"/>
<dbReference type="STRING" id="1071383.J7S598"/>
<dbReference type="PANTHER" id="PTHR22726:SF1">
    <property type="entry name" value="METALLOENDOPEPTIDASE OMA1, MITOCHONDRIAL"/>
    <property type="match status" value="1"/>
</dbReference>
<dbReference type="GO" id="GO:0004222">
    <property type="term" value="F:metalloendopeptidase activity"/>
    <property type="evidence" value="ECO:0007669"/>
    <property type="project" value="EnsemblFungi"/>
</dbReference>
<proteinExistence type="inferred from homology"/>
<dbReference type="CDD" id="cd07331">
    <property type="entry name" value="M48C_Oma1_like"/>
    <property type="match status" value="1"/>
</dbReference>
<dbReference type="MEROPS" id="M48.018"/>
<feature type="domain" description="Peptidase M48" evidence="7">
    <location>
        <begin position="157"/>
        <end position="320"/>
    </location>
</feature>
<dbReference type="InterPro" id="IPR001915">
    <property type="entry name" value="Peptidase_M48"/>
</dbReference>
<dbReference type="GO" id="GO:0046872">
    <property type="term" value="F:metal ion binding"/>
    <property type="evidence" value="ECO:0007669"/>
    <property type="project" value="UniProtKB-KW"/>
</dbReference>
<gene>
    <name evidence="8" type="primary">KNAG0C06510</name>
    <name evidence="8" type="ordered locus">KNAG_0C06510</name>
</gene>
<dbReference type="GO" id="GO:0035694">
    <property type="term" value="P:mitochondrial protein catabolic process"/>
    <property type="evidence" value="ECO:0007669"/>
    <property type="project" value="EnsemblFungi"/>
</dbReference>
<evidence type="ECO:0000256" key="6">
    <source>
        <dbReference type="RuleBase" id="RU003983"/>
    </source>
</evidence>
<evidence type="ECO:0000256" key="5">
    <source>
        <dbReference type="ARBA" id="ARBA00023049"/>
    </source>
</evidence>
<dbReference type="HOGENOM" id="CLU_029002_1_0_1"/>
<evidence type="ECO:0000256" key="1">
    <source>
        <dbReference type="ARBA" id="ARBA00022670"/>
    </source>
</evidence>
<dbReference type="GO" id="GO:0031929">
    <property type="term" value="P:TOR signaling"/>
    <property type="evidence" value="ECO:0007669"/>
    <property type="project" value="EnsemblFungi"/>
</dbReference>
<evidence type="ECO:0000313" key="8">
    <source>
        <dbReference type="EMBL" id="CCK69744.1"/>
    </source>
</evidence>
<reference evidence="8 9" key="1">
    <citation type="journal article" date="2011" name="Proc. Natl. Acad. Sci. U.S.A.">
        <title>Evolutionary erosion of yeast sex chromosomes by mating-type switching accidents.</title>
        <authorList>
            <person name="Gordon J.L."/>
            <person name="Armisen D."/>
            <person name="Proux-Wera E."/>
            <person name="Oheigeartaigh S.S."/>
            <person name="Byrne K.P."/>
            <person name="Wolfe K.H."/>
        </authorList>
    </citation>
    <scope>NUCLEOTIDE SEQUENCE [LARGE SCALE GENOMIC DNA]</scope>
    <source>
        <strain evidence="9">ATCC MYA-139 / BCRC 22969 / CBS 8797 / CCRC 22969 / KCTC 17520 / NBRC 10181 / NCYC 3082</strain>
    </source>
</reference>
<dbReference type="OrthoDB" id="7464992at2759"/>
<dbReference type="GO" id="GO:0005743">
    <property type="term" value="C:mitochondrial inner membrane"/>
    <property type="evidence" value="ECO:0007669"/>
    <property type="project" value="EnsemblFungi"/>
</dbReference>
<keyword evidence="1 6" id="KW-0645">Protease</keyword>
<dbReference type="Pfam" id="PF01435">
    <property type="entry name" value="Peptidase_M48"/>
    <property type="match status" value="1"/>
</dbReference>
<dbReference type="EMBL" id="HE978316">
    <property type="protein sequence ID" value="CCK69744.1"/>
    <property type="molecule type" value="Genomic_DNA"/>
</dbReference>
<keyword evidence="2" id="KW-0479">Metal-binding</keyword>
<dbReference type="PANTHER" id="PTHR22726">
    <property type="entry name" value="METALLOENDOPEPTIDASE OMA1"/>
    <property type="match status" value="1"/>
</dbReference>
<dbReference type="RefSeq" id="XP_022463990.1">
    <property type="nucleotide sequence ID" value="XM_022607389.1"/>
</dbReference>
<dbReference type="GO" id="GO:0033108">
    <property type="term" value="P:mitochondrial respiratory chain complex assembly"/>
    <property type="evidence" value="ECO:0007669"/>
    <property type="project" value="EnsemblFungi"/>
</dbReference>
<dbReference type="GO" id="GO:0141164">
    <property type="term" value="P:mitochondrial protein quality control"/>
    <property type="evidence" value="ECO:0007669"/>
    <property type="project" value="EnsemblFungi"/>
</dbReference>
<evidence type="ECO:0000256" key="2">
    <source>
        <dbReference type="ARBA" id="ARBA00022723"/>
    </source>
</evidence>
<dbReference type="Proteomes" id="UP000006310">
    <property type="component" value="Chromosome 3"/>
</dbReference>
<comment type="cofactor">
    <cofactor evidence="6">
        <name>Zn(2+)</name>
        <dbReference type="ChEBI" id="CHEBI:29105"/>
    </cofactor>
    <text evidence="6">Binds 1 zinc ion per subunit.</text>
</comment>
<sequence>MFGLRLLRPAAQLTLRSTVRTAAPLVPSLIPRRLYRLETPYTYQRFNRRQDSGGASFRTLLFDPVARKYLLLLFGGGALFYVTHLNEAPVSNRRRFIWIPPWLELKLGRYTYRSILQETRGLLLPPTHPVSRKVERVFEKIVEASLKDPTVDRSLLEGVEWKIHVVNDPRAPPNAFVLPGGKVFVFSNILGICKNDDGLATVLSHEFAHQLARHTSENLSKAPIYSMISMLLYAATGIQGINNLLTDGLLRMPASRQMETEADYIGLMIMSRACFNPNESVKLWERMANFEKRNLAGGGSFEFLSTHPASEHRIENMTKWMGKANALYEQSECHNLSSYSKRFQDSFLGPIFEEFPGPSSGPSWGI</sequence>
<keyword evidence="9" id="KW-1185">Reference proteome</keyword>